<dbReference type="InParanoid" id="A0A0C3B5Z6"/>
<accession>A0A0C3B5Z6</accession>
<protein>
    <submittedName>
        <fullName evidence="1">Uncharacterized protein</fullName>
    </submittedName>
</protein>
<dbReference type="HOGENOM" id="CLU_052702_0_0_1"/>
<name>A0A0C3B5Z6_PILCF</name>
<dbReference type="OrthoDB" id="3243781at2759"/>
<dbReference type="Proteomes" id="UP000054166">
    <property type="component" value="Unassembled WGS sequence"/>
</dbReference>
<reference evidence="2" key="2">
    <citation type="submission" date="2015-01" db="EMBL/GenBank/DDBJ databases">
        <title>Evolutionary Origins and Diversification of the Mycorrhizal Mutualists.</title>
        <authorList>
            <consortium name="DOE Joint Genome Institute"/>
            <consortium name="Mycorrhizal Genomics Consortium"/>
            <person name="Kohler A."/>
            <person name="Kuo A."/>
            <person name="Nagy L.G."/>
            <person name="Floudas D."/>
            <person name="Copeland A."/>
            <person name="Barry K.W."/>
            <person name="Cichocki N."/>
            <person name="Veneault-Fourrey C."/>
            <person name="LaButti K."/>
            <person name="Lindquist E.A."/>
            <person name="Lipzen A."/>
            <person name="Lundell T."/>
            <person name="Morin E."/>
            <person name="Murat C."/>
            <person name="Riley R."/>
            <person name="Ohm R."/>
            <person name="Sun H."/>
            <person name="Tunlid A."/>
            <person name="Henrissat B."/>
            <person name="Grigoriev I.V."/>
            <person name="Hibbett D.S."/>
            <person name="Martin F."/>
        </authorList>
    </citation>
    <scope>NUCLEOTIDE SEQUENCE [LARGE SCALE GENOMIC DNA]</scope>
    <source>
        <strain evidence="2">F 1598</strain>
    </source>
</reference>
<dbReference type="AlphaFoldDB" id="A0A0C3B5Z6"/>
<dbReference type="STRING" id="765440.A0A0C3B5Z6"/>
<sequence>MVFNAVSSRVRWAFSAVAILFMSHLIPSEMDFILPLSDLHLQVDPWATLALSPGARRDVAKATIVKSATHYKSRTNKKHEKLLIVLQTPHAGTITYVVTDRGPDPDEMEARRNEPSSMSLSPVVSSAKLSSGDVWANDKVFIPGTRRFQSLDRYKKHLGEQYDSLCTVTLNAPMSLAQLAVLLQAVYQHSVHYQLLTYQCYWYAYTVWEILRKEFGGAVSQNKLEDKRGKYMGVNIRREDSVEAITNAYKSAWVAFCNEETRTRQQAEDIIRQAEERGRAGERGRYEEERRELEGYRRMGPLKAQIPECNHELFSSRPYFTGLLKQCSFTLRVFRFLQFHFHVHLRSRF</sequence>
<evidence type="ECO:0000313" key="2">
    <source>
        <dbReference type="Proteomes" id="UP000054166"/>
    </source>
</evidence>
<reference evidence="1 2" key="1">
    <citation type="submission" date="2014-04" db="EMBL/GenBank/DDBJ databases">
        <authorList>
            <consortium name="DOE Joint Genome Institute"/>
            <person name="Kuo A."/>
            <person name="Tarkka M."/>
            <person name="Buscot F."/>
            <person name="Kohler A."/>
            <person name="Nagy L.G."/>
            <person name="Floudas D."/>
            <person name="Copeland A."/>
            <person name="Barry K.W."/>
            <person name="Cichocki N."/>
            <person name="Veneault-Fourrey C."/>
            <person name="LaButti K."/>
            <person name="Lindquist E.A."/>
            <person name="Lipzen A."/>
            <person name="Lundell T."/>
            <person name="Morin E."/>
            <person name="Murat C."/>
            <person name="Sun H."/>
            <person name="Tunlid A."/>
            <person name="Henrissat B."/>
            <person name="Grigoriev I.V."/>
            <person name="Hibbett D.S."/>
            <person name="Martin F."/>
            <person name="Nordberg H.P."/>
            <person name="Cantor M.N."/>
            <person name="Hua S.X."/>
        </authorList>
    </citation>
    <scope>NUCLEOTIDE SEQUENCE [LARGE SCALE GENOMIC DNA]</scope>
    <source>
        <strain evidence="1 2">F 1598</strain>
    </source>
</reference>
<keyword evidence="2" id="KW-1185">Reference proteome</keyword>
<dbReference type="EMBL" id="KN832998">
    <property type="protein sequence ID" value="KIM81638.1"/>
    <property type="molecule type" value="Genomic_DNA"/>
</dbReference>
<organism evidence="1 2">
    <name type="scientific">Piloderma croceum (strain F 1598)</name>
    <dbReference type="NCBI Taxonomy" id="765440"/>
    <lineage>
        <taxon>Eukaryota</taxon>
        <taxon>Fungi</taxon>
        <taxon>Dikarya</taxon>
        <taxon>Basidiomycota</taxon>
        <taxon>Agaricomycotina</taxon>
        <taxon>Agaricomycetes</taxon>
        <taxon>Agaricomycetidae</taxon>
        <taxon>Atheliales</taxon>
        <taxon>Atheliaceae</taxon>
        <taxon>Piloderma</taxon>
    </lineage>
</organism>
<proteinExistence type="predicted"/>
<gene>
    <name evidence="1" type="ORF">PILCRDRAFT_498291</name>
</gene>
<evidence type="ECO:0000313" key="1">
    <source>
        <dbReference type="EMBL" id="KIM81638.1"/>
    </source>
</evidence>